<sequence>MPFIKVQNLKRDADGRICAGSAALMESIYVPADKCGGRGHSRQRQLEKLGRVLYLSADGRCGIFLSEQRGLACYDAARNTFARVQADDPRLSAGCSAKRLQTALNMLQKQSAVRPRTLEFGRSWFLLSLMQRQGLCRLLSELFPDEALRCRLYCHLLHQTLRCGSKFSCEDFTAMTYAAALFPKIELQSLNTDSDFYAQLGRGPGKTELFSRLQELLAASFPEEAPQLWRSDGTFMDGQLQDEDETFAGDVEVWAACAADPCALEGLQLIRELALLLERLTGFELENRRGSEELDFNALLGCLASWMCSSDGRVCRLDPPSGRVLHCLNLFDLKAHSCVDLVEQRLLFSLQQ</sequence>
<protein>
    <submittedName>
        <fullName evidence="1">Uncharacterized protein</fullName>
    </submittedName>
</protein>
<dbReference type="AlphaFoldDB" id="A0A9D9DBC1"/>
<dbReference type="EMBL" id="JADINH010000017">
    <property type="protein sequence ID" value="MBO8414961.1"/>
    <property type="molecule type" value="Genomic_DNA"/>
</dbReference>
<comment type="caution">
    <text evidence="1">The sequence shown here is derived from an EMBL/GenBank/DDBJ whole genome shotgun (WGS) entry which is preliminary data.</text>
</comment>
<organism evidence="1 2">
    <name type="scientific">Candidatus Avisuccinivibrio stercorigallinarum</name>
    <dbReference type="NCBI Taxonomy" id="2840704"/>
    <lineage>
        <taxon>Bacteria</taxon>
        <taxon>Pseudomonadati</taxon>
        <taxon>Pseudomonadota</taxon>
        <taxon>Gammaproteobacteria</taxon>
        <taxon>Aeromonadales</taxon>
        <taxon>Succinivibrionaceae</taxon>
        <taxon>Succinivibrionaceae incertae sedis</taxon>
        <taxon>Candidatus Avisuccinivibrio</taxon>
    </lineage>
</organism>
<name>A0A9D9DBC1_9GAMM</name>
<reference evidence="1" key="2">
    <citation type="journal article" date="2021" name="PeerJ">
        <title>Extensive microbial diversity within the chicken gut microbiome revealed by metagenomics and culture.</title>
        <authorList>
            <person name="Gilroy R."/>
            <person name="Ravi A."/>
            <person name="Getino M."/>
            <person name="Pursley I."/>
            <person name="Horton D.L."/>
            <person name="Alikhan N.F."/>
            <person name="Baker D."/>
            <person name="Gharbi K."/>
            <person name="Hall N."/>
            <person name="Watson M."/>
            <person name="Adriaenssens E.M."/>
            <person name="Foster-Nyarko E."/>
            <person name="Jarju S."/>
            <person name="Secka A."/>
            <person name="Antonio M."/>
            <person name="Oren A."/>
            <person name="Chaudhuri R.R."/>
            <person name="La Ragione R."/>
            <person name="Hildebrand F."/>
            <person name="Pallen M.J."/>
        </authorList>
    </citation>
    <scope>NUCLEOTIDE SEQUENCE</scope>
    <source>
        <strain evidence="1">17213</strain>
    </source>
</reference>
<evidence type="ECO:0000313" key="1">
    <source>
        <dbReference type="EMBL" id="MBO8414961.1"/>
    </source>
</evidence>
<dbReference type="Proteomes" id="UP000823631">
    <property type="component" value="Unassembled WGS sequence"/>
</dbReference>
<reference evidence="1" key="1">
    <citation type="submission" date="2020-10" db="EMBL/GenBank/DDBJ databases">
        <authorList>
            <person name="Gilroy R."/>
        </authorList>
    </citation>
    <scope>NUCLEOTIDE SEQUENCE</scope>
    <source>
        <strain evidence="1">17213</strain>
    </source>
</reference>
<gene>
    <name evidence="1" type="ORF">IAB19_01085</name>
</gene>
<proteinExistence type="predicted"/>
<evidence type="ECO:0000313" key="2">
    <source>
        <dbReference type="Proteomes" id="UP000823631"/>
    </source>
</evidence>
<accession>A0A9D9DBC1</accession>